<sequence length="317" mass="35932">MCDSLCIVISSCCRMLSNKEKEYLKEVLKLISENDLHLLAQVVTNNMIIPVTTEEALDAIFLHSDTVESVLLRRKVSKKILFKYLHNSNVPVNPSSDKLTMISTIFQMWNYHPCDEPMESTEPDQECNMTSHETTIPKPDIDVREIHEMARHFTHWFYSMLNQVEVQCQKKELGIEHFWQDCNMCLVLNSEKCCSKLEVKGNASQVAQLISYTKTHNKLYFNPNLSNEGVQGKTNVHGLVIVLACGTLHQQDKCVGVFEQLFGLARDPSAGNNWKIKYTELHLNGSVITSLPTVAEDSTVRSISSVPNSIRLAFSSH</sequence>
<proteinExistence type="predicted"/>
<dbReference type="OrthoDB" id="6407068at2759"/>
<protein>
    <recommendedName>
        <fullName evidence="3">NTF2 domain-containing protein</fullName>
    </recommendedName>
</protein>
<dbReference type="PANTHER" id="PTHR21084">
    <property type="entry name" value="DENSE INCISORS"/>
    <property type="match status" value="1"/>
</dbReference>
<dbReference type="AlphaFoldDB" id="A0A067RUI2"/>
<gene>
    <name evidence="1" type="ORF">L798_08703</name>
</gene>
<dbReference type="InterPro" id="IPR026698">
    <property type="entry name" value="UPF_C3orf38"/>
</dbReference>
<accession>A0A067RUI2</accession>
<dbReference type="InParanoid" id="A0A067RUI2"/>
<keyword evidence="2" id="KW-1185">Reference proteome</keyword>
<dbReference type="Pfam" id="PF15008">
    <property type="entry name" value="DUF4518"/>
    <property type="match status" value="1"/>
</dbReference>
<evidence type="ECO:0000313" key="1">
    <source>
        <dbReference type="EMBL" id="KDR23499.1"/>
    </source>
</evidence>
<dbReference type="PANTHER" id="PTHR21084:SF1">
    <property type="entry name" value="DENSE INCISORS"/>
    <property type="match status" value="1"/>
</dbReference>
<evidence type="ECO:0008006" key="3">
    <source>
        <dbReference type="Google" id="ProtNLM"/>
    </source>
</evidence>
<dbReference type="OMA" id="AKEYWCE"/>
<dbReference type="EMBL" id="KK852460">
    <property type="protein sequence ID" value="KDR23499.1"/>
    <property type="molecule type" value="Genomic_DNA"/>
</dbReference>
<dbReference type="Proteomes" id="UP000027135">
    <property type="component" value="Unassembled WGS sequence"/>
</dbReference>
<dbReference type="STRING" id="136037.A0A067RUI2"/>
<dbReference type="FunCoup" id="A0A067RUI2">
    <property type="interactions" value="870"/>
</dbReference>
<evidence type="ECO:0000313" key="2">
    <source>
        <dbReference type="Proteomes" id="UP000027135"/>
    </source>
</evidence>
<organism evidence="1 2">
    <name type="scientific">Zootermopsis nevadensis</name>
    <name type="common">Dampwood termite</name>
    <dbReference type="NCBI Taxonomy" id="136037"/>
    <lineage>
        <taxon>Eukaryota</taxon>
        <taxon>Metazoa</taxon>
        <taxon>Ecdysozoa</taxon>
        <taxon>Arthropoda</taxon>
        <taxon>Hexapoda</taxon>
        <taxon>Insecta</taxon>
        <taxon>Pterygota</taxon>
        <taxon>Neoptera</taxon>
        <taxon>Polyneoptera</taxon>
        <taxon>Dictyoptera</taxon>
        <taxon>Blattodea</taxon>
        <taxon>Blattoidea</taxon>
        <taxon>Termitoidae</taxon>
        <taxon>Termopsidae</taxon>
        <taxon>Zootermopsis</taxon>
    </lineage>
</organism>
<reference evidence="1 2" key="1">
    <citation type="journal article" date="2014" name="Nat. Commun.">
        <title>Molecular traces of alternative social organization in a termite genome.</title>
        <authorList>
            <person name="Terrapon N."/>
            <person name="Li C."/>
            <person name="Robertson H.M."/>
            <person name="Ji L."/>
            <person name="Meng X."/>
            <person name="Booth W."/>
            <person name="Chen Z."/>
            <person name="Childers C.P."/>
            <person name="Glastad K.M."/>
            <person name="Gokhale K."/>
            <person name="Gowin J."/>
            <person name="Gronenberg W."/>
            <person name="Hermansen R.A."/>
            <person name="Hu H."/>
            <person name="Hunt B.G."/>
            <person name="Huylmans A.K."/>
            <person name="Khalil S.M."/>
            <person name="Mitchell R.D."/>
            <person name="Munoz-Torres M.C."/>
            <person name="Mustard J.A."/>
            <person name="Pan H."/>
            <person name="Reese J.T."/>
            <person name="Scharf M.E."/>
            <person name="Sun F."/>
            <person name="Vogel H."/>
            <person name="Xiao J."/>
            <person name="Yang W."/>
            <person name="Yang Z."/>
            <person name="Yang Z."/>
            <person name="Zhou J."/>
            <person name="Zhu J."/>
            <person name="Brent C.S."/>
            <person name="Elsik C.G."/>
            <person name="Goodisman M.A."/>
            <person name="Liberles D.A."/>
            <person name="Roe R.M."/>
            <person name="Vargo E.L."/>
            <person name="Vilcinskas A."/>
            <person name="Wang J."/>
            <person name="Bornberg-Bauer E."/>
            <person name="Korb J."/>
            <person name="Zhang G."/>
            <person name="Liebig J."/>
        </authorList>
    </citation>
    <scope>NUCLEOTIDE SEQUENCE [LARGE SCALE GENOMIC DNA]</scope>
    <source>
        <tissue evidence="1">Whole organism</tissue>
    </source>
</reference>
<name>A0A067RUI2_ZOONE</name>
<dbReference type="eggNOG" id="ENOG502RKN5">
    <property type="taxonomic scope" value="Eukaryota"/>
</dbReference>